<evidence type="ECO:0000256" key="2">
    <source>
        <dbReference type="ARBA" id="ARBA00022692"/>
    </source>
</evidence>
<evidence type="ECO:0000256" key="1">
    <source>
        <dbReference type="ARBA" id="ARBA00004141"/>
    </source>
</evidence>
<proteinExistence type="predicted"/>
<dbReference type="AlphaFoldDB" id="K1UH44"/>
<reference evidence="6" key="1">
    <citation type="journal article" date="2013" name="Environ. Microbiol.">
        <title>Microbiota from the distal guts of lean and obese adolescents exhibit partial functional redundancy besides clear differences in community structure.</title>
        <authorList>
            <person name="Ferrer M."/>
            <person name="Ruiz A."/>
            <person name="Lanza F."/>
            <person name="Haange S.B."/>
            <person name="Oberbach A."/>
            <person name="Till H."/>
            <person name="Bargiela R."/>
            <person name="Campoy C."/>
            <person name="Segura M.T."/>
            <person name="Richter M."/>
            <person name="von Bergen M."/>
            <person name="Seifert J."/>
            <person name="Suarez A."/>
        </authorList>
    </citation>
    <scope>NUCLEOTIDE SEQUENCE</scope>
</reference>
<feature type="transmembrane region" description="Helical" evidence="5">
    <location>
        <begin position="12"/>
        <end position="32"/>
    </location>
</feature>
<comment type="subcellular location">
    <subcellularLocation>
        <location evidence="1">Membrane</location>
        <topology evidence="1">Multi-pass membrane protein</topology>
    </subcellularLocation>
</comment>
<dbReference type="Pfam" id="PF00860">
    <property type="entry name" value="Xan_ur_permease"/>
    <property type="match status" value="1"/>
</dbReference>
<sequence length="81" mass="8620">MDTEQLSMTKKTLVGVQFLFVAFGATVLVPLLIGIDPATALFTAGVGTFLFHFITKGKVPIFLGSSFAFIAPIIAATKQWG</sequence>
<gene>
    <name evidence="6" type="ORF">LEA_00286</name>
</gene>
<evidence type="ECO:0000313" key="6">
    <source>
        <dbReference type="EMBL" id="EKC81493.1"/>
    </source>
</evidence>
<evidence type="ECO:0000256" key="3">
    <source>
        <dbReference type="ARBA" id="ARBA00022989"/>
    </source>
</evidence>
<keyword evidence="4 5" id="KW-0472">Membrane</keyword>
<organism evidence="6">
    <name type="scientific">human gut metagenome</name>
    <dbReference type="NCBI Taxonomy" id="408170"/>
    <lineage>
        <taxon>unclassified sequences</taxon>
        <taxon>metagenomes</taxon>
        <taxon>organismal metagenomes</taxon>
    </lineage>
</organism>
<accession>K1UH44</accession>
<protein>
    <submittedName>
        <fullName evidence="6">Xanthine/uracil/vitamin C permease</fullName>
    </submittedName>
</protein>
<dbReference type="InterPro" id="IPR006043">
    <property type="entry name" value="NCS2"/>
</dbReference>
<keyword evidence="3 5" id="KW-1133">Transmembrane helix</keyword>
<dbReference type="EMBL" id="AJWY01000201">
    <property type="protein sequence ID" value="EKC81493.1"/>
    <property type="molecule type" value="Genomic_DNA"/>
</dbReference>
<name>K1UH44_9ZZZZ</name>
<keyword evidence="2 5" id="KW-0812">Transmembrane</keyword>
<dbReference type="GO" id="GO:0016020">
    <property type="term" value="C:membrane"/>
    <property type="evidence" value="ECO:0007669"/>
    <property type="project" value="UniProtKB-SubCell"/>
</dbReference>
<feature type="transmembrane region" description="Helical" evidence="5">
    <location>
        <begin position="61"/>
        <end position="80"/>
    </location>
</feature>
<evidence type="ECO:0000256" key="5">
    <source>
        <dbReference type="SAM" id="Phobius"/>
    </source>
</evidence>
<comment type="caution">
    <text evidence="6">The sequence shown here is derived from an EMBL/GenBank/DDBJ whole genome shotgun (WGS) entry which is preliminary data.</text>
</comment>
<feature type="non-terminal residue" evidence="6">
    <location>
        <position position="81"/>
    </location>
</feature>
<evidence type="ECO:0000256" key="4">
    <source>
        <dbReference type="ARBA" id="ARBA00023136"/>
    </source>
</evidence>
<dbReference type="GO" id="GO:0022857">
    <property type="term" value="F:transmembrane transporter activity"/>
    <property type="evidence" value="ECO:0007669"/>
    <property type="project" value="InterPro"/>
</dbReference>